<gene>
    <name evidence="13" type="ORF">QR680_013147</name>
</gene>
<evidence type="ECO:0000256" key="4">
    <source>
        <dbReference type="ARBA" id="ARBA00022692"/>
    </source>
</evidence>
<dbReference type="EMBL" id="JAUCMV010000002">
    <property type="protein sequence ID" value="KAK0417681.1"/>
    <property type="molecule type" value="Genomic_DNA"/>
</dbReference>
<keyword evidence="4" id="KW-0812">Transmembrane</keyword>
<dbReference type="GO" id="GO:0004653">
    <property type="term" value="F:polypeptide N-acetylgalactosaminyltransferase activity"/>
    <property type="evidence" value="ECO:0007669"/>
    <property type="project" value="TreeGrafter"/>
</dbReference>
<keyword evidence="9" id="KW-0325">Glycoprotein</keyword>
<dbReference type="InterPro" id="IPR001173">
    <property type="entry name" value="Glyco_trans_2-like"/>
</dbReference>
<feature type="domain" description="Glycosyltransferase 2-like" evidence="12">
    <location>
        <begin position="108"/>
        <end position="297"/>
    </location>
</feature>
<evidence type="ECO:0000256" key="3">
    <source>
        <dbReference type="ARBA" id="ARBA00005680"/>
    </source>
</evidence>
<evidence type="ECO:0000256" key="2">
    <source>
        <dbReference type="ARBA" id="ARBA00004922"/>
    </source>
</evidence>
<evidence type="ECO:0000313" key="13">
    <source>
        <dbReference type="EMBL" id="KAK0417681.1"/>
    </source>
</evidence>
<comment type="pathway">
    <text evidence="2">Protein modification; protein glycosylation.</text>
</comment>
<dbReference type="Proteomes" id="UP001175271">
    <property type="component" value="Unassembled WGS sequence"/>
</dbReference>
<evidence type="ECO:0000256" key="8">
    <source>
        <dbReference type="ARBA" id="ARBA00023157"/>
    </source>
</evidence>
<feature type="signal peptide" evidence="11">
    <location>
        <begin position="1"/>
        <end position="15"/>
    </location>
</feature>
<keyword evidence="14" id="KW-1185">Reference proteome</keyword>
<dbReference type="InterPro" id="IPR045885">
    <property type="entry name" value="GalNAc-T"/>
</dbReference>
<dbReference type="GO" id="GO:0005112">
    <property type="term" value="F:Notch binding"/>
    <property type="evidence" value="ECO:0007669"/>
    <property type="project" value="TreeGrafter"/>
</dbReference>
<dbReference type="GO" id="GO:0006493">
    <property type="term" value="P:protein O-linked glycosylation"/>
    <property type="evidence" value="ECO:0007669"/>
    <property type="project" value="TreeGrafter"/>
</dbReference>
<reference evidence="13" key="1">
    <citation type="submission" date="2023-06" db="EMBL/GenBank/DDBJ databases">
        <title>Genomic analysis of the entomopathogenic nematode Steinernema hermaphroditum.</title>
        <authorList>
            <person name="Schwarz E.M."/>
            <person name="Heppert J.K."/>
            <person name="Baniya A."/>
            <person name="Schwartz H.T."/>
            <person name="Tan C.-H."/>
            <person name="Antoshechkin I."/>
            <person name="Sternberg P.W."/>
            <person name="Goodrich-Blair H."/>
            <person name="Dillman A.R."/>
        </authorList>
    </citation>
    <scope>NUCLEOTIDE SEQUENCE</scope>
    <source>
        <strain evidence="13">PS9179</strain>
        <tissue evidence="13">Whole animal</tissue>
    </source>
</reference>
<dbReference type="PANTHER" id="PTHR11675:SF116">
    <property type="entry name" value="N-ACETYLGALACTOSAMINYLTRANSFERASE 8-RELATED"/>
    <property type="match status" value="1"/>
</dbReference>
<protein>
    <recommendedName>
        <fullName evidence="12">Glycosyltransferase 2-like domain-containing protein</fullName>
    </recommendedName>
</protein>
<evidence type="ECO:0000256" key="11">
    <source>
        <dbReference type="SAM" id="SignalP"/>
    </source>
</evidence>
<dbReference type="GO" id="GO:0005794">
    <property type="term" value="C:Golgi apparatus"/>
    <property type="evidence" value="ECO:0007669"/>
    <property type="project" value="TreeGrafter"/>
</dbReference>
<dbReference type="Pfam" id="PF00535">
    <property type="entry name" value="Glycos_transf_2"/>
    <property type="match status" value="1"/>
</dbReference>
<evidence type="ECO:0000259" key="12">
    <source>
        <dbReference type="Pfam" id="PF00535"/>
    </source>
</evidence>
<dbReference type="InterPro" id="IPR029044">
    <property type="entry name" value="Nucleotide-diphossugar_trans"/>
</dbReference>
<keyword evidence="6" id="KW-1133">Transmembrane helix</keyword>
<comment type="similarity">
    <text evidence="3">Belongs to the glycosyltransferase 2 family. GalNAc-T subfamily.</text>
</comment>
<name>A0AA39I4I7_9BILA</name>
<dbReference type="GO" id="GO:0016020">
    <property type="term" value="C:membrane"/>
    <property type="evidence" value="ECO:0007669"/>
    <property type="project" value="UniProtKB-SubCell"/>
</dbReference>
<keyword evidence="11" id="KW-0732">Signal</keyword>
<evidence type="ECO:0000256" key="10">
    <source>
        <dbReference type="ARBA" id="ARBA00037847"/>
    </source>
</evidence>
<feature type="chain" id="PRO_5041318486" description="Glycosyltransferase 2-like domain-containing protein" evidence="11">
    <location>
        <begin position="16"/>
        <end position="426"/>
    </location>
</feature>
<keyword evidence="7" id="KW-0472">Membrane</keyword>
<accession>A0AA39I4I7</accession>
<dbReference type="CDD" id="cd02510">
    <property type="entry name" value="pp-GalNAc-T"/>
    <property type="match status" value="1"/>
</dbReference>
<dbReference type="Gene3D" id="3.90.550.10">
    <property type="entry name" value="Spore Coat Polysaccharide Biosynthesis Protein SpsA, Chain A"/>
    <property type="match status" value="1"/>
</dbReference>
<dbReference type="PANTHER" id="PTHR11675">
    <property type="entry name" value="N-ACETYLGALACTOSAMINYLTRANSFERASE"/>
    <property type="match status" value="1"/>
</dbReference>
<keyword evidence="8" id="KW-1015">Disulfide bond</keyword>
<evidence type="ECO:0000256" key="9">
    <source>
        <dbReference type="ARBA" id="ARBA00023180"/>
    </source>
</evidence>
<evidence type="ECO:0000256" key="6">
    <source>
        <dbReference type="ARBA" id="ARBA00022989"/>
    </source>
</evidence>
<proteinExistence type="inferred from homology"/>
<evidence type="ECO:0000256" key="1">
    <source>
        <dbReference type="ARBA" id="ARBA00004606"/>
    </source>
</evidence>
<dbReference type="SUPFAM" id="SSF53448">
    <property type="entry name" value="Nucleotide-diphospho-sugar transferases"/>
    <property type="match status" value="1"/>
</dbReference>
<dbReference type="AlphaFoldDB" id="A0AA39I4I7"/>
<comment type="caution">
    <text evidence="13">The sequence shown here is derived from an EMBL/GenBank/DDBJ whole genome shotgun (WGS) entry which is preliminary data.</text>
</comment>
<comment type="subcellular location">
    <subcellularLocation>
        <location evidence="10">Endomembrane system</location>
        <topology evidence="10">Single-pass membrane protein</topology>
    </subcellularLocation>
    <subcellularLocation>
        <location evidence="1">Membrane</location>
        <topology evidence="1">Single-pass type II membrane protein</topology>
    </subcellularLocation>
</comment>
<sequence length="426" mass="49049">MRLLLLPLLCVFVSASSDEKSPPSKLPRCVHVDPYENIAAWAEVSSEECNVSTPEPLEAEKRRFEWGGQRFSFNVVVSDKIGPRRYLPPMAHELCANVSYPELRLRASVVIIYHNEALSVLIRMINSIFERTPKPLLHEIVLYDDFSDEDTVLVDRLQEYGSIAGWDMALLRLYRSERREGLIRAKVLAARLASGDVLVFLDSHCEVTAGWLHPLLSGIQEDERRVMLPLVDLIHPNTFEYTKAMVAHGGFDWSLSFQWEYFPWSYFDVPENNVQPYKSPAMSGGLLAIKKSVFHKMGEYDMAFEIWGAEQLELSLRMWMCGGAVMVAPCSRVGHVFRWRRPYSNKPGMDTNLFNSLRTAKVWLDDRIEDFYAVRPKARAMDAGDISERLELRKSLGCKPFNWYLDEVYPKLKDFVVNKPEKKDEL</sequence>
<dbReference type="GO" id="GO:0008593">
    <property type="term" value="P:regulation of Notch signaling pathway"/>
    <property type="evidence" value="ECO:0007669"/>
    <property type="project" value="TreeGrafter"/>
</dbReference>
<evidence type="ECO:0000256" key="5">
    <source>
        <dbReference type="ARBA" id="ARBA00022968"/>
    </source>
</evidence>
<evidence type="ECO:0000256" key="7">
    <source>
        <dbReference type="ARBA" id="ARBA00023136"/>
    </source>
</evidence>
<organism evidence="13 14">
    <name type="scientific">Steinernema hermaphroditum</name>
    <dbReference type="NCBI Taxonomy" id="289476"/>
    <lineage>
        <taxon>Eukaryota</taxon>
        <taxon>Metazoa</taxon>
        <taxon>Ecdysozoa</taxon>
        <taxon>Nematoda</taxon>
        <taxon>Chromadorea</taxon>
        <taxon>Rhabditida</taxon>
        <taxon>Tylenchina</taxon>
        <taxon>Panagrolaimomorpha</taxon>
        <taxon>Strongyloidoidea</taxon>
        <taxon>Steinernematidae</taxon>
        <taxon>Steinernema</taxon>
    </lineage>
</organism>
<evidence type="ECO:0000313" key="14">
    <source>
        <dbReference type="Proteomes" id="UP001175271"/>
    </source>
</evidence>
<keyword evidence="5" id="KW-0735">Signal-anchor</keyword>